<protein>
    <submittedName>
        <fullName evidence="2">Uncharacterized protein</fullName>
    </submittedName>
</protein>
<dbReference type="EMBL" id="CAJVCH010091037">
    <property type="protein sequence ID" value="CAG7722627.1"/>
    <property type="molecule type" value="Genomic_DNA"/>
</dbReference>
<sequence length="28" mass="2665">MVGDVGFPGRLPPGSVGDAGMPGLPGLN</sequence>
<evidence type="ECO:0000313" key="3">
    <source>
        <dbReference type="Proteomes" id="UP000708208"/>
    </source>
</evidence>
<gene>
    <name evidence="2" type="ORF">AFUS01_LOCUS11754</name>
</gene>
<dbReference type="Proteomes" id="UP000708208">
    <property type="component" value="Unassembled WGS sequence"/>
</dbReference>
<accession>A0A8J2NR39</accession>
<feature type="non-terminal residue" evidence="2">
    <location>
        <position position="1"/>
    </location>
</feature>
<name>A0A8J2NR39_9HEXA</name>
<proteinExistence type="predicted"/>
<organism evidence="2 3">
    <name type="scientific">Allacma fusca</name>
    <dbReference type="NCBI Taxonomy" id="39272"/>
    <lineage>
        <taxon>Eukaryota</taxon>
        <taxon>Metazoa</taxon>
        <taxon>Ecdysozoa</taxon>
        <taxon>Arthropoda</taxon>
        <taxon>Hexapoda</taxon>
        <taxon>Collembola</taxon>
        <taxon>Symphypleona</taxon>
        <taxon>Sminthuridae</taxon>
        <taxon>Allacma</taxon>
    </lineage>
</organism>
<dbReference type="AlphaFoldDB" id="A0A8J2NR39"/>
<comment type="caution">
    <text evidence="2">The sequence shown here is derived from an EMBL/GenBank/DDBJ whole genome shotgun (WGS) entry which is preliminary data.</text>
</comment>
<reference evidence="2" key="1">
    <citation type="submission" date="2021-06" db="EMBL/GenBank/DDBJ databases">
        <authorList>
            <person name="Hodson N. C."/>
            <person name="Mongue J. A."/>
            <person name="Jaron S. K."/>
        </authorList>
    </citation>
    <scope>NUCLEOTIDE SEQUENCE</scope>
</reference>
<evidence type="ECO:0000256" key="1">
    <source>
        <dbReference type="SAM" id="MobiDB-lite"/>
    </source>
</evidence>
<feature type="region of interest" description="Disordered" evidence="1">
    <location>
        <begin position="1"/>
        <end position="28"/>
    </location>
</feature>
<evidence type="ECO:0000313" key="2">
    <source>
        <dbReference type="EMBL" id="CAG7722627.1"/>
    </source>
</evidence>
<keyword evidence="3" id="KW-1185">Reference proteome</keyword>